<name>A0A077ZYC3_STYLE</name>
<organism evidence="8 9">
    <name type="scientific">Stylonychia lemnae</name>
    <name type="common">Ciliate</name>
    <dbReference type="NCBI Taxonomy" id="5949"/>
    <lineage>
        <taxon>Eukaryota</taxon>
        <taxon>Sar</taxon>
        <taxon>Alveolata</taxon>
        <taxon>Ciliophora</taxon>
        <taxon>Intramacronucleata</taxon>
        <taxon>Spirotrichea</taxon>
        <taxon>Stichotrichia</taxon>
        <taxon>Sporadotrichida</taxon>
        <taxon>Oxytrichidae</taxon>
        <taxon>Stylonychinae</taxon>
        <taxon>Stylonychia</taxon>
    </lineage>
</organism>
<dbReference type="EMBL" id="CCKQ01003708">
    <property type="protein sequence ID" value="CDW74845.1"/>
    <property type="molecule type" value="Genomic_DNA"/>
</dbReference>
<keyword evidence="9" id="KW-1185">Reference proteome</keyword>
<dbReference type="Pfam" id="PF00481">
    <property type="entry name" value="PP2C"/>
    <property type="match status" value="1"/>
</dbReference>
<sequence length="1120" mass="126209">MWTGDFAYVDRHVGGNSLHYNLMNIIVIRQYLPFVNLTEEDDLRVKVPVIGIWDDHDYGMNDGNSGNPIKIQQKQLFLDMIDEPKDSQRRHRGNDHGIYDDYQLYLRKDFSMRIILLDTRYSKTGTDLLGQTQWDWLESILNSTNDQVYIIVSSIQVLLDERIKNAECWSINDRIRLTNLISKHKKSGVFLISGDVHHSQILGSQCRLNNLGYELLEVTSSGMSHTCDRNLAEICNYILQGNTPTTVLKSEVVVQLNYGILDIELNDDPVQSVIKLKIRGRENVTFIEKDIHLMFATTAISVFIRVFRQILNFANRNKRTDNHQLKQPQMVNFQIAPQTYNSGQNSSKQRQVSYSPYHGQTKVQATMITNKAQPAAGAKTQYAPNQQYSSQQQQQMMMIMQQIKTQQATQNQTPNQVPSSRDTPGGASLDRQIMDLISSKQGFNDANGMNLKKSINGSIQTPQPMLSVFKQKKKSQQINSGPQGQMFATNKENQLLMMNNVFNQKRNSMNEAERRRQQLKKAQQINTDNQRPIRSANTSPQTSHQFLSNALASGNPSSYLQQSQVQQDKLTNSQMNPNSGSRPGTSGGLIGQISKTQKNSPNQSKIINRPKTSNKIENNYLYNQSQATTASTNNRSGQTKSLGEDSVQRMLKKNKSKPSSRPSSGNKKRQINSAQGNYDGTDPNQQHLMMMMLLQQQQSKVTKISESHRQTAPQKINNFVDAQGNQLQSPQNNIESSSSGQPGLKVNQSSDLSQQNKIQLQQKFQSAPSTPTKVINTKRMSMDNDMTSSSGPKLIERNVITKYAFATRVGFIPNNPGKVNQDSFILSPNLNGCNFRHYFGVCDGHGQNGKEASHFIKLRLPQLVGKYVQESLQNQERQSPSDEEYKSLFHKSFIQCNEELDYTNFDVNLSGSTVCTVIFNGTKVYCANAGDSRAIKVAILPAEPGSLTRKKPQIEATALNIDHKPELKEEAERIIKRGGRIDSFRDYYNNGEPIGPQRVWLQSEDIPGLAMSRSMGDRVAHSVGVTAEPETKEFTLSLNDKFIVIASDGVWEFLSNEDVAQIVLPFYEQNAPEAAANALVKAAFKKWKQEEEVIDDITCVIIFLEVSMAYNQQKLQPKAN</sequence>
<dbReference type="InterPro" id="IPR001932">
    <property type="entry name" value="PPM-type_phosphatase-like_dom"/>
</dbReference>
<dbReference type="Proteomes" id="UP000039865">
    <property type="component" value="Unassembled WGS sequence"/>
</dbReference>
<evidence type="ECO:0000256" key="2">
    <source>
        <dbReference type="ARBA" id="ARBA00022723"/>
    </source>
</evidence>
<feature type="region of interest" description="Disordered" evidence="6">
    <location>
        <begin position="627"/>
        <end position="684"/>
    </location>
</feature>
<evidence type="ECO:0000256" key="4">
    <source>
        <dbReference type="ARBA" id="ARBA00022912"/>
    </source>
</evidence>
<dbReference type="CDD" id="cd00143">
    <property type="entry name" value="PP2Cc"/>
    <property type="match status" value="1"/>
</dbReference>
<feature type="region of interest" description="Disordered" evidence="6">
    <location>
        <begin position="509"/>
        <end position="615"/>
    </location>
</feature>
<keyword evidence="3 5" id="KW-0378">Hydrolase</keyword>
<dbReference type="GO" id="GO:0046872">
    <property type="term" value="F:metal ion binding"/>
    <property type="evidence" value="ECO:0007669"/>
    <property type="project" value="UniProtKB-KW"/>
</dbReference>
<feature type="compositionally biased region" description="Polar residues" evidence="6">
    <location>
        <begin position="726"/>
        <end position="751"/>
    </location>
</feature>
<evidence type="ECO:0000313" key="8">
    <source>
        <dbReference type="EMBL" id="CDW74845.1"/>
    </source>
</evidence>
<feature type="region of interest" description="Disordered" evidence="6">
    <location>
        <begin position="726"/>
        <end position="771"/>
    </location>
</feature>
<keyword evidence="4 5" id="KW-0904">Protein phosphatase</keyword>
<dbReference type="InterPro" id="IPR018946">
    <property type="entry name" value="PhoD-like_MPP"/>
</dbReference>
<dbReference type="InterPro" id="IPR038607">
    <property type="entry name" value="PhoD-like_sf"/>
</dbReference>
<feature type="compositionally biased region" description="Low complexity" evidence="6">
    <location>
        <begin position="752"/>
        <end position="766"/>
    </location>
</feature>
<dbReference type="PANTHER" id="PTHR33987:SF1">
    <property type="entry name" value="CALCINEURIN-LIKE METALLO-PHOSPHOESTERASE SUPERFAMILY PROTEIN"/>
    <property type="match status" value="1"/>
</dbReference>
<dbReference type="GO" id="GO:0004721">
    <property type="term" value="F:phosphoprotein phosphatase activity"/>
    <property type="evidence" value="ECO:0007669"/>
    <property type="project" value="UniProtKB-KW"/>
</dbReference>
<dbReference type="GO" id="GO:0016020">
    <property type="term" value="C:membrane"/>
    <property type="evidence" value="ECO:0007669"/>
    <property type="project" value="UniProtKB-SubCell"/>
</dbReference>
<dbReference type="PROSITE" id="PS51746">
    <property type="entry name" value="PPM_2"/>
    <property type="match status" value="1"/>
</dbReference>
<proteinExistence type="inferred from homology"/>
<dbReference type="InterPro" id="IPR029052">
    <property type="entry name" value="Metallo-depent_PP-like"/>
</dbReference>
<feature type="compositionally biased region" description="Polar residues" evidence="6">
    <location>
        <begin position="627"/>
        <end position="641"/>
    </location>
</feature>
<dbReference type="PROSITE" id="PS01032">
    <property type="entry name" value="PPM_1"/>
    <property type="match status" value="1"/>
</dbReference>
<dbReference type="SUPFAM" id="SSF56300">
    <property type="entry name" value="Metallo-dependent phosphatases"/>
    <property type="match status" value="1"/>
</dbReference>
<comment type="subcellular location">
    <subcellularLocation>
        <location evidence="1">Membrane</location>
        <topology evidence="1">Peripheral membrane protein</topology>
    </subcellularLocation>
</comment>
<dbReference type="SMART" id="SM00332">
    <property type="entry name" value="PP2Cc"/>
    <property type="match status" value="1"/>
</dbReference>
<feature type="domain" description="PPM-type phosphatase" evidence="7">
    <location>
        <begin position="802"/>
        <end position="1104"/>
    </location>
</feature>
<protein>
    <submittedName>
        <fullName evidence="8">Protein phosphatase 2c containing protein</fullName>
    </submittedName>
</protein>
<dbReference type="CDD" id="cd07389">
    <property type="entry name" value="MPP_PhoD"/>
    <property type="match status" value="1"/>
</dbReference>
<accession>A0A077ZYC3</accession>
<gene>
    <name evidence="8" type="primary">Contig16394.g17462</name>
    <name evidence="8" type="ORF">STYLEM_3828</name>
</gene>
<evidence type="ECO:0000256" key="3">
    <source>
        <dbReference type="ARBA" id="ARBA00022801"/>
    </source>
</evidence>
<dbReference type="Gene3D" id="3.60.40.10">
    <property type="entry name" value="PPM-type phosphatase domain"/>
    <property type="match status" value="1"/>
</dbReference>
<evidence type="ECO:0000256" key="5">
    <source>
        <dbReference type="RuleBase" id="RU003465"/>
    </source>
</evidence>
<feature type="compositionally biased region" description="Polar residues" evidence="6">
    <location>
        <begin position="593"/>
        <end position="615"/>
    </location>
</feature>
<reference evidence="8 9" key="1">
    <citation type="submission" date="2014-06" db="EMBL/GenBank/DDBJ databases">
        <authorList>
            <person name="Swart Estienne"/>
        </authorList>
    </citation>
    <scope>NUCLEOTIDE SEQUENCE [LARGE SCALE GENOMIC DNA]</scope>
    <source>
        <strain evidence="8 9">130c</strain>
    </source>
</reference>
<feature type="compositionally biased region" description="Low complexity" evidence="6">
    <location>
        <begin position="405"/>
        <end position="416"/>
    </location>
</feature>
<dbReference type="AlphaFoldDB" id="A0A077ZYC3"/>
<dbReference type="PANTHER" id="PTHR33987">
    <property type="entry name" value="CALCINEURIN-LIKE METALLO-PHOSPHOESTERASE SUPERFAMILY PROTEIN"/>
    <property type="match status" value="1"/>
</dbReference>
<evidence type="ECO:0000313" key="9">
    <source>
        <dbReference type="Proteomes" id="UP000039865"/>
    </source>
</evidence>
<evidence type="ECO:0000256" key="1">
    <source>
        <dbReference type="ARBA" id="ARBA00004170"/>
    </source>
</evidence>
<dbReference type="SUPFAM" id="SSF81606">
    <property type="entry name" value="PP2C-like"/>
    <property type="match status" value="1"/>
</dbReference>
<dbReference type="InterPro" id="IPR000222">
    <property type="entry name" value="PP2C_BS"/>
</dbReference>
<feature type="compositionally biased region" description="Polar residues" evidence="6">
    <location>
        <begin position="520"/>
        <end position="584"/>
    </location>
</feature>
<evidence type="ECO:0000259" key="7">
    <source>
        <dbReference type="PROSITE" id="PS51746"/>
    </source>
</evidence>
<comment type="similarity">
    <text evidence="5">Belongs to the PP2C family.</text>
</comment>
<feature type="compositionally biased region" description="Polar residues" evidence="6">
    <location>
        <begin position="671"/>
        <end position="684"/>
    </location>
</feature>
<evidence type="ECO:0000256" key="6">
    <source>
        <dbReference type="SAM" id="MobiDB-lite"/>
    </source>
</evidence>
<dbReference type="FunFam" id="3.60.40.10:FF:000051">
    <property type="entry name" value="Protein phosphatase 2C-like protein"/>
    <property type="match status" value="1"/>
</dbReference>
<dbReference type="OrthoDB" id="10266805at2759"/>
<dbReference type="InterPro" id="IPR036457">
    <property type="entry name" value="PPM-type-like_dom_sf"/>
</dbReference>
<dbReference type="InParanoid" id="A0A077ZYC3"/>
<dbReference type="Gene3D" id="3.60.21.70">
    <property type="entry name" value="PhoD-like phosphatase"/>
    <property type="match status" value="1"/>
</dbReference>
<feature type="region of interest" description="Disordered" evidence="6">
    <location>
        <begin position="405"/>
        <end position="428"/>
    </location>
</feature>
<keyword evidence="2" id="KW-0479">Metal-binding</keyword>